<evidence type="ECO:0000313" key="2">
    <source>
        <dbReference type="EMBL" id="MBM6743524.1"/>
    </source>
</evidence>
<keyword evidence="1" id="KW-0472">Membrane</keyword>
<comment type="caution">
    <text evidence="2">The sequence shown here is derived from an EMBL/GenBank/DDBJ whole genome shotgun (WGS) entry which is preliminary data.</text>
</comment>
<keyword evidence="1" id="KW-0812">Transmembrane</keyword>
<keyword evidence="1" id="KW-1133">Transmembrane helix</keyword>
<accession>A0ABS2EF08</accession>
<keyword evidence="3" id="KW-1185">Reference proteome</keyword>
<name>A0ABS2EF08_9FIRM</name>
<proteinExistence type="predicted"/>
<gene>
    <name evidence="2" type="ORF">H6A32_04275</name>
</gene>
<evidence type="ECO:0000313" key="3">
    <source>
        <dbReference type="Proteomes" id="UP000775686"/>
    </source>
</evidence>
<feature type="transmembrane region" description="Helical" evidence="1">
    <location>
        <begin position="12"/>
        <end position="33"/>
    </location>
</feature>
<protein>
    <submittedName>
        <fullName evidence="2">Uncharacterized protein</fullName>
    </submittedName>
</protein>
<sequence length="225" mass="25306">MKTAGKILKKCWLKMVIVFVLVTAVAFGVMRFAQNNDAKEQRENLTVGAVLKFDITTYTYLGDGTASVYDYVSVWQNEDLLSDCVELLDQGDAIRTLDPEWDDKNAKSKKEWINENIRLQRLATSTMYNITYNTEVTEDSVESQKEAAREVINSYVEYAGSIAALSDENIKYDVAKEIMNEEPIFTQGEEKVNTILELGVGAVLGILVSATYFGIKVIRSDKKAR</sequence>
<feature type="transmembrane region" description="Helical" evidence="1">
    <location>
        <begin position="195"/>
        <end position="215"/>
    </location>
</feature>
<dbReference type="EMBL" id="JACJKH010000005">
    <property type="protein sequence ID" value="MBM6743524.1"/>
    <property type="molecule type" value="Genomic_DNA"/>
</dbReference>
<dbReference type="RefSeq" id="WP_204863825.1">
    <property type="nucleotide sequence ID" value="NZ_JACJKH010000005.1"/>
</dbReference>
<reference evidence="2 3" key="1">
    <citation type="journal article" date="2021" name="Sci. Rep.">
        <title>The distribution of antibiotic resistance genes in chicken gut microbiota commensals.</title>
        <authorList>
            <person name="Juricova H."/>
            <person name="Matiasovicova J."/>
            <person name="Kubasova T."/>
            <person name="Cejkova D."/>
            <person name="Rychlik I."/>
        </authorList>
    </citation>
    <scope>NUCLEOTIDE SEQUENCE [LARGE SCALE GENOMIC DNA]</scope>
    <source>
        <strain evidence="2 3">An770</strain>
    </source>
</reference>
<evidence type="ECO:0000256" key="1">
    <source>
        <dbReference type="SAM" id="Phobius"/>
    </source>
</evidence>
<organism evidence="2 3">
    <name type="scientific">Drancourtella massiliensis</name>
    <dbReference type="NCBI Taxonomy" id="1632013"/>
    <lineage>
        <taxon>Bacteria</taxon>
        <taxon>Bacillati</taxon>
        <taxon>Bacillota</taxon>
        <taxon>Clostridia</taxon>
        <taxon>Eubacteriales</taxon>
        <taxon>Oscillospiraceae</taxon>
        <taxon>Drancourtella</taxon>
    </lineage>
</organism>
<dbReference type="Proteomes" id="UP000775686">
    <property type="component" value="Unassembled WGS sequence"/>
</dbReference>